<keyword evidence="3" id="KW-1185">Reference proteome</keyword>
<feature type="transmembrane region" description="Helical" evidence="1">
    <location>
        <begin position="23"/>
        <end position="46"/>
    </location>
</feature>
<name>A0AAV4S7N9_CAEEX</name>
<organism evidence="2 3">
    <name type="scientific">Caerostris extrusa</name>
    <name type="common">Bark spider</name>
    <name type="synonym">Caerostris bankana</name>
    <dbReference type="NCBI Taxonomy" id="172846"/>
    <lineage>
        <taxon>Eukaryota</taxon>
        <taxon>Metazoa</taxon>
        <taxon>Ecdysozoa</taxon>
        <taxon>Arthropoda</taxon>
        <taxon>Chelicerata</taxon>
        <taxon>Arachnida</taxon>
        <taxon>Araneae</taxon>
        <taxon>Araneomorphae</taxon>
        <taxon>Entelegynae</taxon>
        <taxon>Araneoidea</taxon>
        <taxon>Araneidae</taxon>
        <taxon>Caerostris</taxon>
    </lineage>
</organism>
<sequence length="125" mass="14268">MLIPFQRESVIVNLQITSDETRWVLRVGSIVFILTLSPCLWCTFAYSRTETALARHQSCGFPWPRFDCPVPFSPTPTKVLLPLTEKLIFFTFQKHLLVLDGALRLDSLGGTCRRLGECLADRLRL</sequence>
<comment type="caution">
    <text evidence="2">The sequence shown here is derived from an EMBL/GenBank/DDBJ whole genome shotgun (WGS) entry which is preliminary data.</text>
</comment>
<keyword evidence="1" id="KW-1133">Transmembrane helix</keyword>
<dbReference type="Proteomes" id="UP001054945">
    <property type="component" value="Unassembled WGS sequence"/>
</dbReference>
<proteinExistence type="predicted"/>
<protein>
    <submittedName>
        <fullName evidence="2">Uncharacterized protein</fullName>
    </submittedName>
</protein>
<evidence type="ECO:0000256" key="1">
    <source>
        <dbReference type="SAM" id="Phobius"/>
    </source>
</evidence>
<keyword evidence="1" id="KW-0472">Membrane</keyword>
<evidence type="ECO:0000313" key="2">
    <source>
        <dbReference type="EMBL" id="GIY29354.1"/>
    </source>
</evidence>
<accession>A0AAV4S7N9</accession>
<reference evidence="2 3" key="1">
    <citation type="submission" date="2021-06" db="EMBL/GenBank/DDBJ databases">
        <title>Caerostris extrusa draft genome.</title>
        <authorList>
            <person name="Kono N."/>
            <person name="Arakawa K."/>
        </authorList>
    </citation>
    <scope>NUCLEOTIDE SEQUENCE [LARGE SCALE GENOMIC DNA]</scope>
</reference>
<dbReference type="AlphaFoldDB" id="A0AAV4S7N9"/>
<gene>
    <name evidence="2" type="ORF">CEXT_329551</name>
</gene>
<keyword evidence="1" id="KW-0812">Transmembrane</keyword>
<evidence type="ECO:0000313" key="3">
    <source>
        <dbReference type="Proteomes" id="UP001054945"/>
    </source>
</evidence>
<dbReference type="EMBL" id="BPLR01009057">
    <property type="protein sequence ID" value="GIY29354.1"/>
    <property type="molecule type" value="Genomic_DNA"/>
</dbReference>